<dbReference type="Proteomes" id="UP001574673">
    <property type="component" value="Unassembled WGS sequence"/>
</dbReference>
<comment type="caution">
    <text evidence="2">The sequence shown here is derived from an EMBL/GenBank/DDBJ whole genome shotgun (WGS) entry which is preliminary data.</text>
</comment>
<dbReference type="EMBL" id="JBEUWX010000001">
    <property type="protein sequence ID" value="MFA9948934.1"/>
    <property type="molecule type" value="Genomic_DNA"/>
</dbReference>
<organism evidence="2 3">
    <name type="scientific">Dentiradicibacter hellwigii</name>
    <dbReference type="NCBI Taxonomy" id="3149053"/>
    <lineage>
        <taxon>Bacteria</taxon>
        <taxon>Pseudomonadati</taxon>
        <taxon>Pseudomonadota</taxon>
        <taxon>Betaproteobacteria</taxon>
        <taxon>Rhodocyclales</taxon>
        <taxon>Rhodocyclaceae</taxon>
        <taxon>Dentiradicibacter</taxon>
    </lineage>
</organism>
<evidence type="ECO:0000313" key="2">
    <source>
        <dbReference type="EMBL" id="MFA9948934.1"/>
    </source>
</evidence>
<sequence length="55" mass="6122">MAMRAHRRDDEGKQARPAGKQKVEEVFSTARAIEPPRDDWLIAGTPQAVFAASTR</sequence>
<proteinExistence type="predicted"/>
<reference evidence="3" key="1">
    <citation type="submission" date="2024-06" db="EMBL/GenBank/DDBJ databases">
        <title>Radixoralia hellwigii gen. nov., sp nov., isolated from a root canal in the human oral cavity.</title>
        <authorList>
            <person name="Bartsch S."/>
            <person name="Wittmer A."/>
            <person name="Schulz A.-K."/>
            <person name="Neumann-Schaal M."/>
            <person name="Wolf J."/>
            <person name="Gronow S."/>
            <person name="Tennert C."/>
            <person name="Haecker G."/>
            <person name="Cieplik F."/>
            <person name="Al-Ahmad A."/>
        </authorList>
    </citation>
    <scope>NUCLEOTIDE SEQUENCE [LARGE SCALE GENOMIC DNA]</scope>
    <source>
        <strain evidence="3">Wk13</strain>
    </source>
</reference>
<accession>A0ABV4UB30</accession>
<evidence type="ECO:0000313" key="3">
    <source>
        <dbReference type="Proteomes" id="UP001574673"/>
    </source>
</evidence>
<name>A0ABV4UB30_9RHOO</name>
<dbReference type="RefSeq" id="WP_418890099.1">
    <property type="nucleotide sequence ID" value="NZ_JBEUWX010000001.1"/>
</dbReference>
<evidence type="ECO:0008006" key="4">
    <source>
        <dbReference type="Google" id="ProtNLM"/>
    </source>
</evidence>
<evidence type="ECO:0000256" key="1">
    <source>
        <dbReference type="SAM" id="MobiDB-lite"/>
    </source>
</evidence>
<gene>
    <name evidence="2" type="ORF">ABCS64_01100</name>
</gene>
<protein>
    <recommendedName>
        <fullName evidence="4">Transposase</fullName>
    </recommendedName>
</protein>
<feature type="region of interest" description="Disordered" evidence="1">
    <location>
        <begin position="1"/>
        <end position="23"/>
    </location>
</feature>
<keyword evidence="3" id="KW-1185">Reference proteome</keyword>